<protein>
    <submittedName>
        <fullName evidence="1">Uncharacterized protein</fullName>
    </submittedName>
</protein>
<evidence type="ECO:0000313" key="1">
    <source>
        <dbReference type="EMBL" id="KKL57694.1"/>
    </source>
</evidence>
<reference evidence="1" key="1">
    <citation type="journal article" date="2015" name="Nature">
        <title>Complex archaea that bridge the gap between prokaryotes and eukaryotes.</title>
        <authorList>
            <person name="Spang A."/>
            <person name="Saw J.H."/>
            <person name="Jorgensen S.L."/>
            <person name="Zaremba-Niedzwiedzka K."/>
            <person name="Martijn J."/>
            <person name="Lind A.E."/>
            <person name="van Eijk R."/>
            <person name="Schleper C."/>
            <person name="Guy L."/>
            <person name="Ettema T.J."/>
        </authorList>
    </citation>
    <scope>NUCLEOTIDE SEQUENCE</scope>
</reference>
<proteinExistence type="predicted"/>
<dbReference type="AlphaFoldDB" id="A0A0F9D7W5"/>
<comment type="caution">
    <text evidence="1">The sequence shown here is derived from an EMBL/GenBank/DDBJ whole genome shotgun (WGS) entry which is preliminary data.</text>
</comment>
<dbReference type="EMBL" id="LAZR01030076">
    <property type="protein sequence ID" value="KKL57694.1"/>
    <property type="molecule type" value="Genomic_DNA"/>
</dbReference>
<sequence>MATGTVADIAAFRKALSQMEEAIRELPPAYRSRLLWLLLDMVEGIRE</sequence>
<organism evidence="1">
    <name type="scientific">marine sediment metagenome</name>
    <dbReference type="NCBI Taxonomy" id="412755"/>
    <lineage>
        <taxon>unclassified sequences</taxon>
        <taxon>metagenomes</taxon>
        <taxon>ecological metagenomes</taxon>
    </lineage>
</organism>
<accession>A0A0F9D7W5</accession>
<name>A0A0F9D7W5_9ZZZZ</name>
<gene>
    <name evidence="1" type="ORF">LCGC14_2232850</name>
</gene>